<proteinExistence type="predicted"/>
<evidence type="ECO:0000313" key="4">
    <source>
        <dbReference type="Proteomes" id="UP000315496"/>
    </source>
</evidence>
<dbReference type="AlphaFoldDB" id="A0A4Z1SXZ2"/>
<feature type="domain" description="GOLD" evidence="2">
    <location>
        <begin position="12"/>
        <end position="199"/>
    </location>
</feature>
<reference evidence="3 4" key="1">
    <citation type="submission" date="2019-05" db="EMBL/GenBank/DDBJ databases">
        <title>The compact genome of Giardia muris reveals important steps in the evolution of intestinal protozoan parasites.</title>
        <authorList>
            <person name="Xu F."/>
            <person name="Jimenez-Gonzalez A."/>
            <person name="Einarsson E."/>
            <person name="Astvaldsson A."/>
            <person name="Peirasmaki D."/>
            <person name="Eckmann L."/>
            <person name="Andersson J.O."/>
            <person name="Svard S.G."/>
            <person name="Jerlstrom-Hultqvist J."/>
        </authorList>
    </citation>
    <scope>NUCLEOTIDE SEQUENCE [LARGE SCALE GENOMIC DNA]</scope>
    <source>
        <strain evidence="3 4">Roberts-Thomson</strain>
    </source>
</reference>
<evidence type="ECO:0000256" key="1">
    <source>
        <dbReference type="SAM" id="Phobius"/>
    </source>
</evidence>
<comment type="caution">
    <text evidence="3">The sequence shown here is derived from an EMBL/GenBank/DDBJ whole genome shotgun (WGS) entry which is preliminary data.</text>
</comment>
<dbReference type="EMBL" id="VDLU01000001">
    <property type="protein sequence ID" value="TNJ30380.1"/>
    <property type="molecule type" value="Genomic_DNA"/>
</dbReference>
<sequence>MITFSLIIMSFGLFLDYRGNRPLCFRHTPKEGSSIKIGYGINTPELFTGKKGPTNLKDPRLQLRILDVHENVLFDSYIVDRGELVFSPSKEGDFRICIWGADKASDRSTGRVHLSIQDDTGVRTLEEERQAVELQSLGRLLGKARAINQQADTQATFLAAFEAKSRRVRRSIILTSLLCILGYLGLTAWQVQTIRGYITRQKLV</sequence>
<keyword evidence="1" id="KW-1133">Transmembrane helix</keyword>
<feature type="transmembrane region" description="Helical" evidence="1">
    <location>
        <begin position="172"/>
        <end position="191"/>
    </location>
</feature>
<organism evidence="3 4">
    <name type="scientific">Giardia muris</name>
    <dbReference type="NCBI Taxonomy" id="5742"/>
    <lineage>
        <taxon>Eukaryota</taxon>
        <taxon>Metamonada</taxon>
        <taxon>Diplomonadida</taxon>
        <taxon>Hexamitidae</taxon>
        <taxon>Giardiinae</taxon>
        <taxon>Giardia</taxon>
    </lineage>
</organism>
<dbReference type="VEuPathDB" id="GiardiaDB:GMRT_13082"/>
<keyword evidence="4" id="KW-1185">Reference proteome</keyword>
<dbReference type="InterPro" id="IPR009038">
    <property type="entry name" value="GOLD_dom"/>
</dbReference>
<dbReference type="Proteomes" id="UP000315496">
    <property type="component" value="Chromosome 1"/>
</dbReference>
<dbReference type="OrthoDB" id="3427at2759"/>
<dbReference type="Pfam" id="PF01105">
    <property type="entry name" value="EMP24_GP25L"/>
    <property type="match status" value="1"/>
</dbReference>
<evidence type="ECO:0000313" key="3">
    <source>
        <dbReference type="EMBL" id="TNJ30380.1"/>
    </source>
</evidence>
<gene>
    <name evidence="3" type="ORF">GMRT_13082</name>
</gene>
<keyword evidence="1" id="KW-0472">Membrane</keyword>
<accession>A0A4Z1SXZ2</accession>
<protein>
    <submittedName>
        <fullName evidence="3">Emp24/gp25L/p24 family/GOLD protein</fullName>
    </submittedName>
</protein>
<dbReference type="SMART" id="SM01190">
    <property type="entry name" value="EMP24_GP25L"/>
    <property type="match status" value="1"/>
</dbReference>
<name>A0A4Z1SXZ2_GIAMU</name>
<keyword evidence="1" id="KW-0812">Transmembrane</keyword>
<evidence type="ECO:0000259" key="2">
    <source>
        <dbReference type="SMART" id="SM01190"/>
    </source>
</evidence>